<reference evidence="1" key="1">
    <citation type="submission" date="2023-03" db="EMBL/GenBank/DDBJ databases">
        <title>Aeromonas caviae strain AC1520.</title>
        <authorList>
            <person name="Xie T."/>
            <person name="Zhang Q."/>
            <person name="Deng J."/>
            <person name="Li X."/>
        </authorList>
    </citation>
    <scope>NUCLEOTIDE SEQUENCE</scope>
    <source>
        <strain evidence="1">AC1520</strain>
        <plasmid evidence="1">pAC1520</plasmid>
    </source>
</reference>
<dbReference type="SUPFAM" id="SSF48371">
    <property type="entry name" value="ARM repeat"/>
    <property type="match status" value="1"/>
</dbReference>
<protein>
    <submittedName>
        <fullName evidence="1">Uncharacterized protein</fullName>
    </submittedName>
</protein>
<dbReference type="EMBL" id="CP120943">
    <property type="protein sequence ID" value="WFG00156.1"/>
    <property type="molecule type" value="Genomic_DNA"/>
</dbReference>
<evidence type="ECO:0000313" key="1">
    <source>
        <dbReference type="EMBL" id="WFG00156.1"/>
    </source>
</evidence>
<dbReference type="InterPro" id="IPR016024">
    <property type="entry name" value="ARM-type_fold"/>
</dbReference>
<sequence length="250" mass="27146">MTEQDEDVIFNRFKSGPDFTPEELIVLTGHGKQSVRVQVAKHLQCPPQAMKILSSDESVAVRVLVAAHEACPSELLTGFARNESWAFRAAVAGNESASPELLLELCEDNENAVVAAVAANPACPISIMWHFYHSGHYHGLTYAIENPSCPLPLLLLSCEADDPELQMTAIQAAQVAPPDAWTKGFAEGMRLNLPVEGGSRESTLGDDLLKHGLVQAYQLIQGLELDAKIRPQLAADVPMPTSPSRARMRL</sequence>
<dbReference type="Gene3D" id="1.25.10.10">
    <property type="entry name" value="Leucine-rich Repeat Variant"/>
    <property type="match status" value="1"/>
</dbReference>
<geneLocation type="plasmid" evidence="1 2">
    <name>pAC1520</name>
</geneLocation>
<name>A0AAJ5ZEI7_AERCA</name>
<dbReference type="AlphaFoldDB" id="A0AAJ5ZEI7"/>
<evidence type="ECO:0000313" key="2">
    <source>
        <dbReference type="Proteomes" id="UP001218423"/>
    </source>
</evidence>
<dbReference type="Proteomes" id="UP001218423">
    <property type="component" value="Plasmid pAC1520"/>
</dbReference>
<accession>A0AAJ5ZEI7</accession>
<organism evidence="1 2">
    <name type="scientific">Aeromonas caviae</name>
    <name type="common">Aeromonas punctata</name>
    <dbReference type="NCBI Taxonomy" id="648"/>
    <lineage>
        <taxon>Bacteria</taxon>
        <taxon>Pseudomonadati</taxon>
        <taxon>Pseudomonadota</taxon>
        <taxon>Gammaproteobacteria</taxon>
        <taxon>Aeromonadales</taxon>
        <taxon>Aeromonadaceae</taxon>
        <taxon>Aeromonas</taxon>
    </lineage>
</organism>
<dbReference type="InterPro" id="IPR011989">
    <property type="entry name" value="ARM-like"/>
</dbReference>
<keyword evidence="1" id="KW-0614">Plasmid</keyword>
<gene>
    <name evidence="1" type="ORF">P5S46_21925</name>
</gene>
<dbReference type="RefSeq" id="WP_277857166.1">
    <property type="nucleotide sequence ID" value="NZ_CP120943.1"/>
</dbReference>
<proteinExistence type="predicted"/>